<dbReference type="PANTHER" id="PTHR14731">
    <property type="entry name" value="BRAIN AND ACUTE LEUKEMIA CYTOPLASMIC PROTEIN"/>
    <property type="match status" value="1"/>
</dbReference>
<evidence type="ECO:0000313" key="3">
    <source>
        <dbReference type="Proteomes" id="UP000327493"/>
    </source>
</evidence>
<comment type="caution">
    <text evidence="2">The sequence shown here is derived from an EMBL/GenBank/DDBJ whole genome shotgun (WGS) entry which is preliminary data.</text>
</comment>
<gene>
    <name evidence="2" type="ORF">FQN60_007429</name>
</gene>
<reference evidence="2 3" key="1">
    <citation type="submission" date="2019-08" db="EMBL/GenBank/DDBJ databases">
        <title>A chromosome-level genome assembly, high-density linkage maps, and genome scans reveal the genomic architecture of hybrid incompatibilities underlying speciation via character displacement in darters (Percidae: Etheostominae).</title>
        <authorList>
            <person name="Moran R.L."/>
            <person name="Catchen J.M."/>
            <person name="Fuller R.C."/>
        </authorList>
    </citation>
    <scope>NUCLEOTIDE SEQUENCE [LARGE SCALE GENOMIC DNA]</scope>
    <source>
        <strain evidence="2">EspeVRDwgs_2016</strain>
        <tissue evidence="2">Muscle</tissue>
    </source>
</reference>
<organism evidence="2 3">
    <name type="scientific">Etheostoma spectabile</name>
    <name type="common">orangethroat darter</name>
    <dbReference type="NCBI Taxonomy" id="54343"/>
    <lineage>
        <taxon>Eukaryota</taxon>
        <taxon>Metazoa</taxon>
        <taxon>Chordata</taxon>
        <taxon>Craniata</taxon>
        <taxon>Vertebrata</taxon>
        <taxon>Euteleostomi</taxon>
        <taxon>Actinopterygii</taxon>
        <taxon>Neopterygii</taxon>
        <taxon>Teleostei</taxon>
        <taxon>Neoteleostei</taxon>
        <taxon>Acanthomorphata</taxon>
        <taxon>Eupercaria</taxon>
        <taxon>Perciformes</taxon>
        <taxon>Percoidei</taxon>
        <taxon>Percidae</taxon>
        <taxon>Etheostomatinae</taxon>
        <taxon>Etheostoma</taxon>
    </lineage>
</organism>
<evidence type="ECO:0000256" key="1">
    <source>
        <dbReference type="SAM" id="MobiDB-lite"/>
    </source>
</evidence>
<keyword evidence="3" id="KW-1185">Reference proteome</keyword>
<dbReference type="PANTHER" id="PTHR14731:SF0">
    <property type="entry name" value="BRAIN AND ACUTE LEUKEMIA CYTOPLASMIC PROTEIN"/>
    <property type="match status" value="1"/>
</dbReference>
<accession>A0A5J5CZ21</accession>
<sequence length="214" mass="23547">MMMMMMHELELISLTAYQRSEWMQLDDADNSGVCLISCCLWRAAAPNDDGDGNTDGAAVEIPGECCGCYETDRAVFSPCQLHLPWMIYPMGCGGSRADAIIEPRYHESWTRETESTWLTNTDVETSLPVANSKALEAGLREKRMVNTGTQCGKQALTSTGSNHQRRPRRSLSDQTTRDSKRRASKEAGALSKDGQLVNINSSGDAESGNVCDER</sequence>
<evidence type="ECO:0000313" key="2">
    <source>
        <dbReference type="EMBL" id="KAA8585860.1"/>
    </source>
</evidence>
<dbReference type="AlphaFoldDB" id="A0A5J5CZ21"/>
<dbReference type="EMBL" id="VOFY01000014">
    <property type="protein sequence ID" value="KAA8585860.1"/>
    <property type="molecule type" value="Genomic_DNA"/>
</dbReference>
<dbReference type="InterPro" id="IPR009728">
    <property type="entry name" value="BAALC"/>
</dbReference>
<feature type="region of interest" description="Disordered" evidence="1">
    <location>
        <begin position="143"/>
        <end position="214"/>
    </location>
</feature>
<proteinExistence type="predicted"/>
<dbReference type="GO" id="GO:0005737">
    <property type="term" value="C:cytoplasm"/>
    <property type="evidence" value="ECO:0007669"/>
    <property type="project" value="InterPro"/>
</dbReference>
<dbReference type="Pfam" id="PF06989">
    <property type="entry name" value="BAALC_N"/>
    <property type="match status" value="1"/>
</dbReference>
<name>A0A5J5CZ21_9PERO</name>
<feature type="compositionally biased region" description="Polar residues" evidence="1">
    <location>
        <begin position="146"/>
        <end position="162"/>
    </location>
</feature>
<protein>
    <submittedName>
        <fullName evidence="2">Uncharacterized protein</fullName>
    </submittedName>
</protein>
<dbReference type="Proteomes" id="UP000327493">
    <property type="component" value="Chromosome 14"/>
</dbReference>